<sequence>MAVNHRTEWAGGLILVLLITPQGMAEDPAAGRELFEQEWVFVEREPTFAEFDTVGPMSLPRRSGGERRMRHGRRPPHHEEGRHWTSERQVDAQWFPADGLGPMHNAVSCAACHPGGGASGVIHNVTHITVDPRSPFFDDADDRQGRGALRHSIMEFFPGLVSGNTLSFNTIVHDASTRPGYDEIRQRLSVGVTNGLPSEWFDSQQRSVEAIAEQPVIAGRYESLDYYLSQRNTTPLHGMGLVEMISLDRLNAIALSQTRSSGGLISGRVAGKYGWRGQVDTLSGFVAGACAKELGLNVGDTIRQSDDPADPRYVSLAPDITTNQVADLTSYVAGLPAPNMQMLSGEERKQVRRGKKVFHSIGCATCHIENVIPAKGIYSDLLLHDMGAELQDPLPAPAYQLASSSSANPAGAYSNRYGRGGGTVSKPGAERDRRGPRGDRGRSNSRSEDVVVATGTPLAIPMDYPQQPQFPRGEVSEVDLKVRYPLSWDALQREWKTPPLWGVADSAPYLHDGRAETLVDAIQWHGGEAAPSKRNYLRLNDGQQRLLIVFLNSLKAPGH</sequence>
<dbReference type="GeneID" id="90609498"/>
<dbReference type="InterPro" id="IPR036909">
    <property type="entry name" value="Cyt_c-like_dom_sf"/>
</dbReference>
<comment type="caution">
    <text evidence="7">The sequence shown here is derived from an EMBL/GenBank/DDBJ whole genome shotgun (WGS) entry which is preliminary data.</text>
</comment>
<dbReference type="OrthoDB" id="9805202at2"/>
<feature type="compositionally biased region" description="Basic and acidic residues" evidence="5">
    <location>
        <begin position="428"/>
        <end position="449"/>
    </location>
</feature>
<organism evidence="7 8">
    <name type="scientific">Rhodopirellula bahusiensis</name>
    <dbReference type="NCBI Taxonomy" id="2014065"/>
    <lineage>
        <taxon>Bacteria</taxon>
        <taxon>Pseudomonadati</taxon>
        <taxon>Planctomycetota</taxon>
        <taxon>Planctomycetia</taxon>
        <taxon>Pirellulales</taxon>
        <taxon>Pirellulaceae</taxon>
        <taxon>Rhodopirellula</taxon>
    </lineage>
</organism>
<evidence type="ECO:0000256" key="2">
    <source>
        <dbReference type="ARBA" id="ARBA00022723"/>
    </source>
</evidence>
<dbReference type="RefSeq" id="WP_099261575.1">
    <property type="nucleotide sequence ID" value="NZ_NIZW01000011.1"/>
</dbReference>
<feature type="compositionally biased region" description="Basic and acidic residues" evidence="5">
    <location>
        <begin position="77"/>
        <end position="86"/>
    </location>
</feature>
<keyword evidence="1 4" id="KW-0349">Heme</keyword>
<evidence type="ECO:0000259" key="6">
    <source>
        <dbReference type="PROSITE" id="PS51007"/>
    </source>
</evidence>
<name>A0A2G1W5W5_9BACT</name>
<reference evidence="7 8" key="1">
    <citation type="submission" date="2017-06" db="EMBL/GenBank/DDBJ databases">
        <title>Description of Rhodopirellula bahusiensis sp. nov.</title>
        <authorList>
            <person name="Kizina J."/>
            <person name="Harder J."/>
        </authorList>
    </citation>
    <scope>NUCLEOTIDE SEQUENCE [LARGE SCALE GENOMIC DNA]</scope>
    <source>
        <strain evidence="7 8">SWK21</strain>
    </source>
</reference>
<dbReference type="GO" id="GO:0046872">
    <property type="term" value="F:metal ion binding"/>
    <property type="evidence" value="ECO:0007669"/>
    <property type="project" value="UniProtKB-KW"/>
</dbReference>
<dbReference type="Gene3D" id="1.10.760.10">
    <property type="entry name" value="Cytochrome c-like domain"/>
    <property type="match status" value="1"/>
</dbReference>
<evidence type="ECO:0000256" key="4">
    <source>
        <dbReference type="PROSITE-ProRule" id="PRU00433"/>
    </source>
</evidence>
<evidence type="ECO:0000313" key="7">
    <source>
        <dbReference type="EMBL" id="PHQ34433.1"/>
    </source>
</evidence>
<dbReference type="Pfam" id="PF06537">
    <property type="entry name" value="DHOR"/>
    <property type="match status" value="1"/>
</dbReference>
<keyword evidence="2 4" id="KW-0479">Metal-binding</keyword>
<dbReference type="InterPro" id="IPR051395">
    <property type="entry name" value="Cytochrome_c_Peroxidase/MauG"/>
</dbReference>
<keyword evidence="3 4" id="KW-0408">Iron</keyword>
<dbReference type="PROSITE" id="PS51007">
    <property type="entry name" value="CYTC"/>
    <property type="match status" value="1"/>
</dbReference>
<evidence type="ECO:0000256" key="3">
    <source>
        <dbReference type="ARBA" id="ARBA00023004"/>
    </source>
</evidence>
<evidence type="ECO:0000256" key="5">
    <source>
        <dbReference type="SAM" id="MobiDB-lite"/>
    </source>
</evidence>
<dbReference type="InterPro" id="IPR009056">
    <property type="entry name" value="Cyt_c-like_dom"/>
</dbReference>
<keyword evidence="8" id="KW-1185">Reference proteome</keyword>
<dbReference type="AlphaFoldDB" id="A0A2G1W5W5"/>
<feature type="domain" description="Cytochrome c" evidence="6">
    <location>
        <begin position="349"/>
        <end position="555"/>
    </location>
</feature>
<dbReference type="EMBL" id="NIZW01000011">
    <property type="protein sequence ID" value="PHQ34433.1"/>
    <property type="molecule type" value="Genomic_DNA"/>
</dbReference>
<protein>
    <recommendedName>
        <fullName evidence="6">Cytochrome c domain-containing protein</fullName>
    </recommendedName>
</protein>
<evidence type="ECO:0000256" key="1">
    <source>
        <dbReference type="ARBA" id="ARBA00022617"/>
    </source>
</evidence>
<dbReference type="Proteomes" id="UP000225740">
    <property type="component" value="Unassembled WGS sequence"/>
</dbReference>
<feature type="region of interest" description="Disordered" evidence="5">
    <location>
        <begin position="400"/>
        <end position="450"/>
    </location>
</feature>
<dbReference type="GO" id="GO:0009055">
    <property type="term" value="F:electron transfer activity"/>
    <property type="evidence" value="ECO:0007669"/>
    <property type="project" value="InterPro"/>
</dbReference>
<accession>A0A2G1W5W5</accession>
<dbReference type="SUPFAM" id="SSF46626">
    <property type="entry name" value="Cytochrome c"/>
    <property type="match status" value="1"/>
</dbReference>
<dbReference type="GO" id="GO:0004130">
    <property type="term" value="F:cytochrome-c peroxidase activity"/>
    <property type="evidence" value="ECO:0007669"/>
    <property type="project" value="TreeGrafter"/>
</dbReference>
<proteinExistence type="predicted"/>
<evidence type="ECO:0000313" key="8">
    <source>
        <dbReference type="Proteomes" id="UP000225740"/>
    </source>
</evidence>
<gene>
    <name evidence="7" type="ORF">CEE69_15615</name>
</gene>
<feature type="region of interest" description="Disordered" evidence="5">
    <location>
        <begin position="53"/>
        <end position="86"/>
    </location>
</feature>
<dbReference type="PANTHER" id="PTHR30600">
    <property type="entry name" value="CYTOCHROME C PEROXIDASE-RELATED"/>
    <property type="match status" value="1"/>
</dbReference>
<dbReference type="PANTHER" id="PTHR30600:SF4">
    <property type="entry name" value="CYTOCHROME C DOMAIN-CONTAINING PROTEIN"/>
    <property type="match status" value="1"/>
</dbReference>
<dbReference type="GO" id="GO:0020037">
    <property type="term" value="F:heme binding"/>
    <property type="evidence" value="ECO:0007669"/>
    <property type="project" value="InterPro"/>
</dbReference>
<dbReference type="InterPro" id="IPR010538">
    <property type="entry name" value="DHOR"/>
</dbReference>